<reference evidence="1 2" key="1">
    <citation type="submission" date="2016-10" db="EMBL/GenBank/DDBJ databases">
        <authorList>
            <person name="de Groot N.N."/>
        </authorList>
    </citation>
    <scope>NUCLEOTIDE SEQUENCE [LARGE SCALE GENOMIC DNA]</scope>
    <source>
        <strain evidence="1 2">DSM 19547</strain>
    </source>
</reference>
<dbReference type="AlphaFoldDB" id="A0A1I5X6J3"/>
<gene>
    <name evidence="1" type="ORF">SAMN04488047_1923</name>
</gene>
<sequence length="36" mass="3754">SGLMLAAVLWTTGFAAFSLRVGPWLAAPSPARRKPG</sequence>
<dbReference type="Proteomes" id="UP000199356">
    <property type="component" value="Unassembled WGS sequence"/>
</dbReference>
<proteinExistence type="predicted"/>
<dbReference type="EMBL" id="FOXA01000092">
    <property type="protein sequence ID" value="SFQ27564.1"/>
    <property type="molecule type" value="Genomic_DNA"/>
</dbReference>
<feature type="non-terminal residue" evidence="1">
    <location>
        <position position="1"/>
    </location>
</feature>
<evidence type="ECO:0000313" key="2">
    <source>
        <dbReference type="Proteomes" id="UP000199356"/>
    </source>
</evidence>
<keyword evidence="2" id="KW-1185">Reference proteome</keyword>
<evidence type="ECO:0000313" key="1">
    <source>
        <dbReference type="EMBL" id="SFQ27564.1"/>
    </source>
</evidence>
<name>A0A1I5X6J3_9RHOB</name>
<organism evidence="1 2">
    <name type="scientific">Tranquillimonas alkanivorans</name>
    <dbReference type="NCBI Taxonomy" id="441119"/>
    <lineage>
        <taxon>Bacteria</taxon>
        <taxon>Pseudomonadati</taxon>
        <taxon>Pseudomonadota</taxon>
        <taxon>Alphaproteobacteria</taxon>
        <taxon>Rhodobacterales</taxon>
        <taxon>Roseobacteraceae</taxon>
        <taxon>Tranquillimonas</taxon>
    </lineage>
</organism>
<accession>A0A1I5X6J3</accession>
<protein>
    <submittedName>
        <fullName evidence="1">Uncharacterized protein</fullName>
    </submittedName>
</protein>